<dbReference type="AlphaFoldDB" id="A0A2T6ZFY8"/>
<feature type="region of interest" description="Disordered" evidence="1">
    <location>
        <begin position="119"/>
        <end position="237"/>
    </location>
</feature>
<reference evidence="3 4" key="1">
    <citation type="submission" date="2017-04" db="EMBL/GenBank/DDBJ databases">
        <title>Draft genome sequence of Tuber borchii Vittad., a whitish edible truffle.</title>
        <authorList>
            <consortium name="DOE Joint Genome Institute"/>
            <person name="Murat C."/>
            <person name="Kuo A."/>
            <person name="Barry K.W."/>
            <person name="Clum A."/>
            <person name="Dockter R.B."/>
            <person name="Fauchery L."/>
            <person name="Iotti M."/>
            <person name="Kohler A."/>
            <person name="Labutti K."/>
            <person name="Lindquist E.A."/>
            <person name="Lipzen A."/>
            <person name="Ohm R.A."/>
            <person name="Wang M."/>
            <person name="Grigoriev I.V."/>
            <person name="Zambonelli A."/>
            <person name="Martin F.M."/>
        </authorList>
    </citation>
    <scope>NUCLEOTIDE SEQUENCE [LARGE SCALE GENOMIC DNA]</scope>
    <source>
        <strain evidence="3 4">Tbo3840</strain>
    </source>
</reference>
<accession>A0A2T6ZFY8</accession>
<evidence type="ECO:0000313" key="4">
    <source>
        <dbReference type="Proteomes" id="UP000244722"/>
    </source>
</evidence>
<feature type="region of interest" description="Disordered" evidence="1">
    <location>
        <begin position="1"/>
        <end position="22"/>
    </location>
</feature>
<evidence type="ECO:0000313" key="3">
    <source>
        <dbReference type="EMBL" id="PUU74389.1"/>
    </source>
</evidence>
<dbReference type="InterPro" id="IPR043069">
    <property type="entry name" value="Stc1_sf"/>
</dbReference>
<keyword evidence="4" id="KW-1185">Reference proteome</keyword>
<dbReference type="OrthoDB" id="3514033at2759"/>
<evidence type="ECO:0000256" key="1">
    <source>
        <dbReference type="SAM" id="MobiDB-lite"/>
    </source>
</evidence>
<evidence type="ECO:0000259" key="2">
    <source>
        <dbReference type="Pfam" id="PF12898"/>
    </source>
</evidence>
<dbReference type="Gene3D" id="3.30.60.210">
    <property type="entry name" value="Stc1 domain"/>
    <property type="match status" value="1"/>
</dbReference>
<gene>
    <name evidence="3" type="ORF">B9Z19DRAFT_1092987</name>
</gene>
<feature type="domain" description="Stc1" evidence="2">
    <location>
        <begin position="32"/>
        <end position="113"/>
    </location>
</feature>
<dbReference type="InterPro" id="IPR024630">
    <property type="entry name" value="Stc1"/>
</dbReference>
<feature type="compositionally biased region" description="Acidic residues" evidence="1">
    <location>
        <begin position="135"/>
        <end position="145"/>
    </location>
</feature>
<organism evidence="3 4">
    <name type="scientific">Tuber borchii</name>
    <name type="common">White truffle</name>
    <dbReference type="NCBI Taxonomy" id="42251"/>
    <lineage>
        <taxon>Eukaryota</taxon>
        <taxon>Fungi</taxon>
        <taxon>Dikarya</taxon>
        <taxon>Ascomycota</taxon>
        <taxon>Pezizomycotina</taxon>
        <taxon>Pezizomycetes</taxon>
        <taxon>Pezizales</taxon>
        <taxon>Tuberaceae</taxon>
        <taxon>Tuber</taxon>
    </lineage>
</organism>
<dbReference type="Pfam" id="PF12898">
    <property type="entry name" value="Stc1"/>
    <property type="match status" value="1"/>
</dbReference>
<name>A0A2T6ZFY8_TUBBO</name>
<dbReference type="Proteomes" id="UP000244722">
    <property type="component" value="Unassembled WGS sequence"/>
</dbReference>
<dbReference type="EMBL" id="NESQ01000303">
    <property type="protein sequence ID" value="PUU74389.1"/>
    <property type="molecule type" value="Genomic_DNA"/>
</dbReference>
<proteinExistence type="predicted"/>
<dbReference type="STRING" id="42251.A0A2T6ZFY8"/>
<comment type="caution">
    <text evidence="3">The sequence shown here is derived from an EMBL/GenBank/DDBJ whole genome shotgun (WGS) entry which is preliminary data.</text>
</comment>
<feature type="compositionally biased region" description="Basic and acidic residues" evidence="1">
    <location>
        <begin position="187"/>
        <end position="204"/>
    </location>
</feature>
<sequence length="271" mass="29825">MPNPNHQKFNRNLVNQRGASSGANKIPSNIMCNVCRGRKHQSQFAGRQLGKFNSYNKAFLRDPNSIKVTCKDCTAQQTTELTCCVCSVTKPLNGFAKSQRKNPDQARCIDCVNKDLETEPNIAPSSDESGSADFSEPDSDFDDWETPTPPTKFTPKKPSPSAAIAKPAKNEESDPDFDDNFAALTVADKKENEHEWQVAGKSKDSNASSSSTMRTKKSGWAKVAKVPTSKAARWGEDAEESNILEYPTATYGKNKGGAFNHRLVDLEDNRN</sequence>
<protein>
    <submittedName>
        <fullName evidence="3">Stc1 domain-domain-containing protein</fullName>
    </submittedName>
</protein>